<gene>
    <name evidence="7" type="ORF">H9742_12455</name>
</gene>
<dbReference type="SUPFAM" id="SSF55120">
    <property type="entry name" value="Pseudouridine synthase"/>
    <property type="match status" value="1"/>
</dbReference>
<reference evidence="7" key="1">
    <citation type="journal article" date="2021" name="PeerJ">
        <title>Extensive microbial diversity within the chicken gut microbiome revealed by metagenomics and culture.</title>
        <authorList>
            <person name="Gilroy R."/>
            <person name="Ravi A."/>
            <person name="Getino M."/>
            <person name="Pursley I."/>
            <person name="Horton D.L."/>
            <person name="Alikhan N.F."/>
            <person name="Baker D."/>
            <person name="Gharbi K."/>
            <person name="Hall N."/>
            <person name="Watson M."/>
            <person name="Adriaenssens E.M."/>
            <person name="Foster-Nyarko E."/>
            <person name="Jarju S."/>
            <person name="Secka A."/>
            <person name="Antonio M."/>
            <person name="Oren A."/>
            <person name="Chaudhuri R.R."/>
            <person name="La Ragione R."/>
            <person name="Hildebrand F."/>
            <person name="Pallen M.J."/>
        </authorList>
    </citation>
    <scope>NUCLEOTIDE SEQUENCE</scope>
    <source>
        <strain evidence="7">CHK195-6426</strain>
    </source>
</reference>
<dbReference type="CDD" id="cd02553">
    <property type="entry name" value="PseudoU_synth_RsuA"/>
    <property type="match status" value="1"/>
</dbReference>
<comment type="similarity">
    <text evidence="1 5">Belongs to the pseudouridine synthase RsuA family.</text>
</comment>
<evidence type="ECO:0000256" key="1">
    <source>
        <dbReference type="ARBA" id="ARBA00008348"/>
    </source>
</evidence>
<keyword evidence="2 4" id="KW-0694">RNA-binding</keyword>
<dbReference type="InterPro" id="IPR002942">
    <property type="entry name" value="S4_RNA-bd"/>
</dbReference>
<evidence type="ECO:0000313" key="7">
    <source>
        <dbReference type="EMBL" id="HIW82307.1"/>
    </source>
</evidence>
<comment type="caution">
    <text evidence="7">The sequence shown here is derived from an EMBL/GenBank/DDBJ whole genome shotgun (WGS) entry which is preliminary data.</text>
</comment>
<dbReference type="Gene3D" id="3.10.290.10">
    <property type="entry name" value="RNA-binding S4 domain"/>
    <property type="match status" value="1"/>
</dbReference>
<feature type="domain" description="RNA-binding S4" evidence="6">
    <location>
        <begin position="1"/>
        <end position="59"/>
    </location>
</feature>
<evidence type="ECO:0000256" key="4">
    <source>
        <dbReference type="PROSITE-ProRule" id="PRU00182"/>
    </source>
</evidence>
<sequence>MRLDKYLCELNTGTRSQAKAYIRQGLVRVGGVVVKSPEFQVNEATDQVSLKGVLLHYQQFTYFMLNKPKGVVSATKDRSERTVLDLLPGDRQKGLFPAGRLDKDTEGLLLLTDDGPLVHRLLSPKKHVEKTYLVKTKKPVTPQAAAALEAGVDMGEGEISLPARVCILKDRELLLTIHEGKFHQVKRMLGAVDNQVEALKRVAFGGLKLDEGLKPGEYRELSAQEVSVLYEQAGNSLS</sequence>
<dbReference type="SMART" id="SM00363">
    <property type="entry name" value="S4"/>
    <property type="match status" value="1"/>
</dbReference>
<evidence type="ECO:0000256" key="3">
    <source>
        <dbReference type="ARBA" id="ARBA00023235"/>
    </source>
</evidence>
<dbReference type="GO" id="GO:0120159">
    <property type="term" value="F:rRNA pseudouridine synthase activity"/>
    <property type="evidence" value="ECO:0007669"/>
    <property type="project" value="UniProtKB-ARBA"/>
</dbReference>
<dbReference type="InterPro" id="IPR000748">
    <property type="entry name" value="PsdUridine_synth_RsuA/RluB/E/F"/>
</dbReference>
<dbReference type="InterPro" id="IPR020103">
    <property type="entry name" value="PsdUridine_synth_cat_dom_sf"/>
</dbReference>
<dbReference type="EMBL" id="DXGH01000071">
    <property type="protein sequence ID" value="HIW82307.1"/>
    <property type="molecule type" value="Genomic_DNA"/>
</dbReference>
<dbReference type="GO" id="GO:0000455">
    <property type="term" value="P:enzyme-directed rRNA pseudouridine synthesis"/>
    <property type="evidence" value="ECO:0007669"/>
    <property type="project" value="UniProtKB-ARBA"/>
</dbReference>
<dbReference type="InterPro" id="IPR042092">
    <property type="entry name" value="PsdUridine_s_RsuA/RluB/E/F_cat"/>
</dbReference>
<evidence type="ECO:0000313" key="8">
    <source>
        <dbReference type="Proteomes" id="UP000824265"/>
    </source>
</evidence>
<dbReference type="Pfam" id="PF01479">
    <property type="entry name" value="S4"/>
    <property type="match status" value="1"/>
</dbReference>
<evidence type="ECO:0000256" key="5">
    <source>
        <dbReference type="RuleBase" id="RU003887"/>
    </source>
</evidence>
<keyword evidence="3 5" id="KW-0413">Isomerase</keyword>
<dbReference type="InterPro" id="IPR020094">
    <property type="entry name" value="TruA/RsuA/RluB/E/F_N"/>
</dbReference>
<evidence type="ECO:0000256" key="2">
    <source>
        <dbReference type="ARBA" id="ARBA00022884"/>
    </source>
</evidence>
<dbReference type="PANTHER" id="PTHR47683">
    <property type="entry name" value="PSEUDOURIDINE SYNTHASE FAMILY PROTEIN-RELATED"/>
    <property type="match status" value="1"/>
</dbReference>
<protein>
    <recommendedName>
        <fullName evidence="5">Pseudouridine synthase</fullName>
        <ecNumber evidence="5">5.4.99.-</ecNumber>
    </recommendedName>
</protein>
<dbReference type="Pfam" id="PF00849">
    <property type="entry name" value="PseudoU_synth_2"/>
    <property type="match status" value="1"/>
</dbReference>
<dbReference type="RefSeq" id="WP_318704258.1">
    <property type="nucleotide sequence ID" value="NZ_CALWMU010000024.1"/>
</dbReference>
<dbReference type="SUPFAM" id="SSF55174">
    <property type="entry name" value="Alpha-L RNA-binding motif"/>
    <property type="match status" value="1"/>
</dbReference>
<evidence type="ECO:0000259" key="6">
    <source>
        <dbReference type="SMART" id="SM00363"/>
    </source>
</evidence>
<dbReference type="Proteomes" id="UP000824265">
    <property type="component" value="Unassembled WGS sequence"/>
</dbReference>
<dbReference type="PROSITE" id="PS50889">
    <property type="entry name" value="S4"/>
    <property type="match status" value="1"/>
</dbReference>
<dbReference type="PROSITE" id="PS01149">
    <property type="entry name" value="PSI_RSU"/>
    <property type="match status" value="1"/>
</dbReference>
<dbReference type="InterPro" id="IPR018496">
    <property type="entry name" value="PsdUridine_synth_RsuA/RluB_CS"/>
</dbReference>
<accession>A0A9D1R769</accession>
<dbReference type="Gene3D" id="3.30.70.1560">
    <property type="entry name" value="Alpha-L RNA-binding motif"/>
    <property type="match status" value="1"/>
</dbReference>
<proteinExistence type="inferred from homology"/>
<name>A0A9D1R769_9FIRM</name>
<dbReference type="AlphaFoldDB" id="A0A9D1R769"/>
<dbReference type="InterPro" id="IPR050343">
    <property type="entry name" value="RsuA_PseudoU_synthase"/>
</dbReference>
<dbReference type="NCBIfam" id="TIGR00093">
    <property type="entry name" value="pseudouridine synthase"/>
    <property type="match status" value="1"/>
</dbReference>
<dbReference type="GO" id="GO:0003723">
    <property type="term" value="F:RNA binding"/>
    <property type="evidence" value="ECO:0007669"/>
    <property type="project" value="UniProtKB-KW"/>
</dbReference>
<dbReference type="PANTHER" id="PTHR47683:SF4">
    <property type="entry name" value="PSEUDOURIDINE SYNTHASE"/>
    <property type="match status" value="1"/>
</dbReference>
<dbReference type="InterPro" id="IPR006145">
    <property type="entry name" value="PsdUridine_synth_RsuA/RluA"/>
</dbReference>
<organism evidence="7 8">
    <name type="scientific">Candidatus Acetatifactor stercoripullorum</name>
    <dbReference type="NCBI Taxonomy" id="2838414"/>
    <lineage>
        <taxon>Bacteria</taxon>
        <taxon>Bacillati</taxon>
        <taxon>Bacillota</taxon>
        <taxon>Clostridia</taxon>
        <taxon>Lachnospirales</taxon>
        <taxon>Lachnospiraceae</taxon>
        <taxon>Acetatifactor</taxon>
    </lineage>
</organism>
<dbReference type="InterPro" id="IPR036986">
    <property type="entry name" value="S4_RNA-bd_sf"/>
</dbReference>
<dbReference type="GO" id="GO:0005829">
    <property type="term" value="C:cytosol"/>
    <property type="evidence" value="ECO:0007669"/>
    <property type="project" value="UniProtKB-ARBA"/>
</dbReference>
<dbReference type="EC" id="5.4.99.-" evidence="5"/>
<reference evidence="7" key="2">
    <citation type="submission" date="2021-04" db="EMBL/GenBank/DDBJ databases">
        <authorList>
            <person name="Gilroy R."/>
        </authorList>
    </citation>
    <scope>NUCLEOTIDE SEQUENCE</scope>
    <source>
        <strain evidence="7">CHK195-6426</strain>
    </source>
</reference>
<dbReference type="Gene3D" id="3.30.70.580">
    <property type="entry name" value="Pseudouridine synthase I, catalytic domain, N-terminal subdomain"/>
    <property type="match status" value="1"/>
</dbReference>
<dbReference type="FunFam" id="3.30.70.1560:FF:000001">
    <property type="entry name" value="Pseudouridine synthase"/>
    <property type="match status" value="1"/>
</dbReference>